<evidence type="ECO:0000259" key="2">
    <source>
        <dbReference type="Pfam" id="PF23717"/>
    </source>
</evidence>
<feature type="compositionally biased region" description="Gly residues" evidence="1">
    <location>
        <begin position="552"/>
        <end position="566"/>
    </location>
</feature>
<evidence type="ECO:0000313" key="4">
    <source>
        <dbReference type="Proteomes" id="UP000199251"/>
    </source>
</evidence>
<accession>A0A0E4CLJ3</accession>
<feature type="domain" description="DUF7159" evidence="2">
    <location>
        <begin position="2"/>
        <end position="230"/>
    </location>
</feature>
<name>A0A0E4CLJ3_MYCLN</name>
<dbReference type="InterPro" id="IPR055583">
    <property type="entry name" value="DUF7159"/>
</dbReference>
<dbReference type="OrthoDB" id="4764597at2"/>
<feature type="region of interest" description="Disordered" evidence="1">
    <location>
        <begin position="431"/>
        <end position="643"/>
    </location>
</feature>
<dbReference type="Proteomes" id="UP000199251">
    <property type="component" value="Unassembled WGS sequence"/>
</dbReference>
<dbReference type="EMBL" id="CTEE01000001">
    <property type="protein sequence ID" value="CQD04622.1"/>
    <property type="molecule type" value="Genomic_DNA"/>
</dbReference>
<evidence type="ECO:0000256" key="1">
    <source>
        <dbReference type="SAM" id="MobiDB-lite"/>
    </source>
</evidence>
<feature type="compositionally biased region" description="Gly residues" evidence="1">
    <location>
        <begin position="633"/>
        <end position="643"/>
    </location>
</feature>
<proteinExistence type="predicted"/>
<dbReference type="RefSeq" id="WP_090599096.1">
    <property type="nucleotide sequence ID" value="NZ_CTEE01000001.1"/>
</dbReference>
<dbReference type="Pfam" id="PF23717">
    <property type="entry name" value="DUF7159"/>
    <property type="match status" value="1"/>
</dbReference>
<dbReference type="AlphaFoldDB" id="A0A0E4CLJ3"/>
<protein>
    <submittedName>
        <fullName evidence="3">FHA domain-containing protein</fullName>
    </submittedName>
</protein>
<dbReference type="STRING" id="141349.BN1232_00725"/>
<gene>
    <name evidence="3" type="ORF">BN1232_00725</name>
</gene>
<reference evidence="3 4" key="1">
    <citation type="submission" date="2015-03" db="EMBL/GenBank/DDBJ databases">
        <authorList>
            <person name="Urmite Genomes"/>
        </authorList>
    </citation>
    <scope>NUCLEOTIDE SEQUENCE [LARGE SCALE GENOMIC DNA]</scope>
    <source>
        <strain evidence="3 4">CSUR P1491</strain>
    </source>
</reference>
<organism evidence="3 4">
    <name type="scientific">Mycobacterium lentiflavum</name>
    <dbReference type="NCBI Taxonomy" id="141349"/>
    <lineage>
        <taxon>Bacteria</taxon>
        <taxon>Bacillati</taxon>
        <taxon>Actinomycetota</taxon>
        <taxon>Actinomycetes</taxon>
        <taxon>Mycobacteriales</taxon>
        <taxon>Mycobacteriaceae</taxon>
        <taxon>Mycobacterium</taxon>
        <taxon>Mycobacterium simiae complex</taxon>
    </lineage>
</organism>
<feature type="compositionally biased region" description="Gly residues" evidence="1">
    <location>
        <begin position="573"/>
        <end position="585"/>
    </location>
</feature>
<feature type="compositionally biased region" description="Gly residues" evidence="1">
    <location>
        <begin position="449"/>
        <end position="525"/>
    </location>
</feature>
<sequence>MDIVLGVSIAPESVQMVMLQGENADGATIDETEFPITAADNSPTVSASDRVIAAITCTREDAADAGLELDSIGVACTDQLEAAVLRDALAAHKIENVLLVSAFVAAAALTQSVGGAMGYERTAVLFVEPETATLAVVETSDGSINDVHEDQWDTEAGQIVTAELLELVAGLDELPTPPGGVFVVGSGVDVTAIRRRLEEATSLVVNVPEEPETALARGAALASANTLASATTAWAYAQDPGTGAVDVSALPEYLSATDAQLGKDDLAYSAVADDEADAPTVILGAPDDSQPRPRPALLVGSVVAIAGFSAALALEIALSLGIRTTVDALPAPIKGIVAPVQQALLPAPEVAAMKMEAPQPLSPPRIMPPPAPAPSAPPVVVPAAPAAVVPAAPALPVPVFVPAPEPPVQLPNPLVTPPVVEAPPHSWPPIYVPPPSHRPPPWQGPPPSSGGGGPVSGPGSGHSNPGNGGPHPGGPLPGTGPGHGSPGGGGPASGPGTPGGGPAEGGTSPGSGGSTGGSPHGGTPTGVGEPATGGTPTGGTPTGGSTPSSSGSGSGPSAGVPTGGGETPSAGGPVSGGSTPSGGGSSPSSGGAEVGGGSTSSSSGGAEVGSSSSSSGSSSSGSSSSGSSSTGSSSGGESGSGHH</sequence>
<feature type="compositionally biased region" description="Low complexity" evidence="1">
    <location>
        <begin position="599"/>
        <end position="632"/>
    </location>
</feature>
<feature type="compositionally biased region" description="Pro residues" evidence="1">
    <location>
        <begin position="431"/>
        <end position="448"/>
    </location>
</feature>
<evidence type="ECO:0000313" key="3">
    <source>
        <dbReference type="EMBL" id="CQD04622.1"/>
    </source>
</evidence>